<feature type="compositionally biased region" description="Polar residues" evidence="6">
    <location>
        <begin position="708"/>
        <end position="718"/>
    </location>
</feature>
<dbReference type="GO" id="GO:0042393">
    <property type="term" value="F:histone binding"/>
    <property type="evidence" value="ECO:0007669"/>
    <property type="project" value="TreeGrafter"/>
</dbReference>
<dbReference type="SUPFAM" id="SSF63748">
    <property type="entry name" value="Tudor/PWWP/MBT"/>
    <property type="match status" value="4"/>
</dbReference>
<feature type="domain" description="PNT" evidence="7">
    <location>
        <begin position="793"/>
        <end position="879"/>
    </location>
</feature>
<proteinExistence type="predicted"/>
<evidence type="ECO:0000256" key="1">
    <source>
        <dbReference type="ARBA" id="ARBA00004123"/>
    </source>
</evidence>
<dbReference type="CDD" id="cd20094">
    <property type="entry name" value="MBT_SFMBT_rpt2"/>
    <property type="match status" value="1"/>
</dbReference>
<dbReference type="CDD" id="cd20095">
    <property type="entry name" value="MBT_SFMBT_rpt3"/>
    <property type="match status" value="1"/>
</dbReference>
<dbReference type="Proteomes" id="UP001054837">
    <property type="component" value="Unassembled WGS sequence"/>
</dbReference>
<comment type="subcellular location">
    <subcellularLocation>
        <location evidence="1">Nucleus</location>
    </subcellularLocation>
</comment>
<feature type="repeat" description="MBT" evidence="5">
    <location>
        <begin position="13"/>
        <end position="113"/>
    </location>
</feature>
<dbReference type="PANTHER" id="PTHR12247">
    <property type="entry name" value="POLYCOMB GROUP PROTEIN"/>
    <property type="match status" value="1"/>
</dbReference>
<protein>
    <submittedName>
        <fullName evidence="9">Scm-like with four MBT domains protein 2</fullName>
    </submittedName>
</protein>
<dbReference type="SUPFAM" id="SSF47769">
    <property type="entry name" value="SAM/Pointed domain"/>
    <property type="match status" value="1"/>
</dbReference>
<dbReference type="InterPro" id="IPR004092">
    <property type="entry name" value="Mbt"/>
</dbReference>
<evidence type="ECO:0000313" key="10">
    <source>
        <dbReference type="Proteomes" id="UP001054837"/>
    </source>
</evidence>
<dbReference type="PANTHER" id="PTHR12247:SF129">
    <property type="entry name" value="SOP-2-RELATED PROTEIN 3"/>
    <property type="match status" value="1"/>
</dbReference>
<gene>
    <name evidence="9" type="primary">SFMBT2</name>
    <name evidence="9" type="ORF">CDAR_181931</name>
</gene>
<feature type="repeat" description="MBT" evidence="5">
    <location>
        <begin position="235"/>
        <end position="342"/>
    </location>
</feature>
<dbReference type="Pfam" id="PF12140">
    <property type="entry name" value="SLED"/>
    <property type="match status" value="1"/>
</dbReference>
<accession>A0AAV4MUM2</accession>
<feature type="region of interest" description="Disordered" evidence="6">
    <location>
        <begin position="637"/>
        <end position="718"/>
    </location>
</feature>
<dbReference type="SMART" id="SM00561">
    <property type="entry name" value="MBT"/>
    <property type="match status" value="4"/>
</dbReference>
<evidence type="ECO:0000256" key="2">
    <source>
        <dbReference type="ARBA" id="ARBA00022491"/>
    </source>
</evidence>
<dbReference type="InterPro" id="IPR013761">
    <property type="entry name" value="SAM/pointed_sf"/>
</dbReference>
<dbReference type="CDD" id="cd20096">
    <property type="entry name" value="MBT_SFMBT_rpt4"/>
    <property type="match status" value="1"/>
</dbReference>
<dbReference type="SMART" id="SM00454">
    <property type="entry name" value="SAM"/>
    <property type="match status" value="1"/>
</dbReference>
<feature type="repeat" description="MBT" evidence="5">
    <location>
        <begin position="352"/>
        <end position="449"/>
    </location>
</feature>
<keyword evidence="10" id="KW-1185">Reference proteome</keyword>
<dbReference type="CDD" id="cd20093">
    <property type="entry name" value="MBT_SFMBT_rpt1"/>
    <property type="match status" value="1"/>
</dbReference>
<keyword evidence="3" id="KW-0677">Repeat</keyword>
<evidence type="ECO:0000256" key="3">
    <source>
        <dbReference type="ARBA" id="ARBA00022737"/>
    </source>
</evidence>
<name>A0AAV4MUM2_9ARAC</name>
<dbReference type="Gene3D" id="3.90.1150.190">
    <property type="entry name" value="SLED domain"/>
    <property type="match status" value="1"/>
</dbReference>
<evidence type="ECO:0000259" key="8">
    <source>
        <dbReference type="SMART" id="SM00454"/>
    </source>
</evidence>
<dbReference type="Gene3D" id="1.10.150.50">
    <property type="entry name" value="Transcription Factor, Ets-1"/>
    <property type="match status" value="1"/>
</dbReference>
<feature type="compositionally biased region" description="Basic and acidic residues" evidence="6">
    <location>
        <begin position="667"/>
        <end position="707"/>
    </location>
</feature>
<dbReference type="InterPro" id="IPR001660">
    <property type="entry name" value="SAM"/>
</dbReference>
<dbReference type="Gene3D" id="2.30.30.140">
    <property type="match status" value="4"/>
</dbReference>
<dbReference type="Pfam" id="PF02820">
    <property type="entry name" value="MBT"/>
    <property type="match status" value="4"/>
</dbReference>
<dbReference type="EMBL" id="BPLQ01000905">
    <property type="protein sequence ID" value="GIX76142.1"/>
    <property type="molecule type" value="Genomic_DNA"/>
</dbReference>
<evidence type="ECO:0000256" key="4">
    <source>
        <dbReference type="ARBA" id="ARBA00023242"/>
    </source>
</evidence>
<feature type="compositionally biased region" description="Basic residues" evidence="6">
    <location>
        <begin position="739"/>
        <end position="749"/>
    </location>
</feature>
<feature type="repeat" description="MBT" evidence="5">
    <location>
        <begin position="121"/>
        <end position="225"/>
    </location>
</feature>
<evidence type="ECO:0000256" key="5">
    <source>
        <dbReference type="PROSITE-ProRule" id="PRU00459"/>
    </source>
</evidence>
<evidence type="ECO:0000259" key="7">
    <source>
        <dbReference type="SMART" id="SM00251"/>
    </source>
</evidence>
<keyword evidence="4" id="KW-0539">Nucleus</keyword>
<organism evidence="9 10">
    <name type="scientific">Caerostris darwini</name>
    <dbReference type="NCBI Taxonomy" id="1538125"/>
    <lineage>
        <taxon>Eukaryota</taxon>
        <taxon>Metazoa</taxon>
        <taxon>Ecdysozoa</taxon>
        <taxon>Arthropoda</taxon>
        <taxon>Chelicerata</taxon>
        <taxon>Arachnida</taxon>
        <taxon>Araneae</taxon>
        <taxon>Araneomorphae</taxon>
        <taxon>Entelegynae</taxon>
        <taxon>Araneoidea</taxon>
        <taxon>Araneidae</taxon>
        <taxon>Caerostris</taxon>
    </lineage>
</organism>
<dbReference type="GO" id="GO:0003682">
    <property type="term" value="F:chromatin binding"/>
    <property type="evidence" value="ECO:0007669"/>
    <property type="project" value="TreeGrafter"/>
</dbReference>
<sequence length="885" mass="100703">MESTIKDGTDPDFVWQDYLEDTNSASAPPTAFSHVEYSLESGFKVGMKLEVPNPEDSAMYWPASVIMTCGDLLTLRYLGYGDDRSADFWFNIKTGEFHPIGWCASNFKKLKPPAGILNKCPDINALLSKELKSCESIPSSLSENIDAGFIPIDQIKSGMKLELLDENNAENFWIVTIIQNIGGRLLLRYDGCKGISNHDVWLFYLSDRLYPIGYARSNSSLYHPPKDLKSMHSDEEWKIILSNSFEESEKLPFPSHIFEPKIPLEKHEFEEGMKLEAVNTQNYTEMSPATVTKIIDDYHFLVTIDAYQDELKSKCVLCCNSNTPFIFPIKWAEDHELELKIPKGYQTIGHKFLWDDYLQFCKAKAAPPDFFPMCFMNMGFENGMKLEVADPINHNNIYAATIIKVIEPLMWVNFDNEIPEQKNLIYSINSLDIYPVGWCDSNGYPLQTPTTYKPKAKLNLVSKEKENLEKSSQDASILPPIGQHCKSWCPKIYFNHRCFTGPLLSKSRLAELPQAIGPGPLHLVIQEVISRIVNIAYKSIRVLQILQISGKPTPGMEQQIIKAKYKGKTNRATIEIISNSEQVEEFCENICKKLECCTNLFGPIHVGEICPSNCHTQTKTKFGYNFVKKKKVGRPPLHSHTFSLDNGGVIKKSGPGRKKKRKHWTHLHAEENEPLSKKSKSRDSSETDEGPKFDLKEKESIPQETKTDLNGQKSASSNIVTRGAKLPNFGLWHHVSSFHNRRGRPRTRPIRPFPPRKVGRPVGSTKKNIAAQLKAKRLLEDFSPQSSNHTDDISHFEKPPILPKPTLLESNPLDWSVEDVVQYLQKTDYAPLAPLIKEQEIDGQALLMLNLFNVQEYLHLKPEPAEKFCYLIKNLKIEFFTHYVS</sequence>
<dbReference type="InterPro" id="IPR003118">
    <property type="entry name" value="Pointed_dom"/>
</dbReference>
<feature type="region of interest" description="Disordered" evidence="6">
    <location>
        <begin position="739"/>
        <end position="763"/>
    </location>
</feature>
<evidence type="ECO:0000256" key="6">
    <source>
        <dbReference type="SAM" id="MobiDB-lite"/>
    </source>
</evidence>
<dbReference type="SMART" id="SM00251">
    <property type="entry name" value="SAM_PNT"/>
    <property type="match status" value="1"/>
</dbReference>
<feature type="domain" description="SAM" evidence="8">
    <location>
        <begin position="812"/>
        <end position="878"/>
    </location>
</feature>
<dbReference type="AlphaFoldDB" id="A0AAV4MUM2"/>
<dbReference type="GO" id="GO:0043565">
    <property type="term" value="F:sequence-specific DNA binding"/>
    <property type="evidence" value="ECO:0007669"/>
    <property type="project" value="InterPro"/>
</dbReference>
<feature type="compositionally biased region" description="Basic residues" evidence="6">
    <location>
        <begin position="654"/>
        <end position="666"/>
    </location>
</feature>
<dbReference type="GO" id="GO:0005634">
    <property type="term" value="C:nucleus"/>
    <property type="evidence" value="ECO:0007669"/>
    <property type="project" value="UniProtKB-SubCell"/>
</dbReference>
<dbReference type="GO" id="GO:0045892">
    <property type="term" value="P:negative regulation of DNA-templated transcription"/>
    <property type="evidence" value="ECO:0007669"/>
    <property type="project" value="TreeGrafter"/>
</dbReference>
<dbReference type="InterPro" id="IPR038348">
    <property type="entry name" value="SLED_sf"/>
</dbReference>
<reference evidence="9 10" key="1">
    <citation type="submission" date="2021-06" db="EMBL/GenBank/DDBJ databases">
        <title>Caerostris darwini draft genome.</title>
        <authorList>
            <person name="Kono N."/>
            <person name="Arakawa K."/>
        </authorList>
    </citation>
    <scope>NUCLEOTIDE SEQUENCE [LARGE SCALE GENOMIC DNA]</scope>
</reference>
<dbReference type="PROSITE" id="PS51079">
    <property type="entry name" value="MBT"/>
    <property type="match status" value="4"/>
</dbReference>
<dbReference type="InterPro" id="IPR050548">
    <property type="entry name" value="PcG_chromatin_remod_factors"/>
</dbReference>
<comment type="caution">
    <text evidence="9">The sequence shown here is derived from an EMBL/GenBank/DDBJ whole genome shotgun (WGS) entry which is preliminary data.</text>
</comment>
<evidence type="ECO:0000313" key="9">
    <source>
        <dbReference type="EMBL" id="GIX76142.1"/>
    </source>
</evidence>
<keyword evidence="2" id="KW-0678">Repressor</keyword>
<dbReference type="InterPro" id="IPR021987">
    <property type="entry name" value="SLED"/>
</dbReference>